<dbReference type="EMBL" id="DSOK01000118">
    <property type="protein sequence ID" value="HEN14569.1"/>
    <property type="molecule type" value="Genomic_DNA"/>
</dbReference>
<comment type="similarity">
    <text evidence="1">Belongs to the MreC family.</text>
</comment>
<dbReference type="InterPro" id="IPR042177">
    <property type="entry name" value="Cell/Rod_1"/>
</dbReference>
<evidence type="ECO:0000256" key="5">
    <source>
        <dbReference type="SAM" id="Coils"/>
    </source>
</evidence>
<evidence type="ECO:0000313" key="7">
    <source>
        <dbReference type="EMBL" id="HEN14569.1"/>
    </source>
</evidence>
<dbReference type="PANTHER" id="PTHR34138:SF1">
    <property type="entry name" value="CELL SHAPE-DETERMINING PROTEIN MREC"/>
    <property type="match status" value="1"/>
</dbReference>
<dbReference type="InterPro" id="IPR007221">
    <property type="entry name" value="MreC"/>
</dbReference>
<sequence length="321" mass="34715">MADLLHIAMSPLRRIAGSAGAVGLWSALLGGALWFAPPALAGRVHSLAWDALRPGLQCVKWGERHVRTAWTNGREAEYRSLHLQIKRLEADLAAAQHRSERLTAQMLLLRDAPPGGIGEGSPERLFQPAVIDAAVLGQSLSQAWRQGTVIDRGWSHGLRESALVLRSSHPLIDRGQRDQIAAEDMLLLGRTVLGKVETVGRWTSTFVPVTDPAFRGRAQLVRQTDQGPQWGATGLLRGEGRVCRLDGIAGNEAVRVGDLVFTAERDAALGTALSYGTVVEAQLGLDDREWTIVVQPPANPGGVGEVQVLRAALNPARFWTQ</sequence>
<keyword evidence="3" id="KW-0133">Cell shape</keyword>
<dbReference type="GO" id="GO:0008360">
    <property type="term" value="P:regulation of cell shape"/>
    <property type="evidence" value="ECO:0007669"/>
    <property type="project" value="UniProtKB-KW"/>
</dbReference>
<dbReference type="InterPro" id="IPR055342">
    <property type="entry name" value="MreC_beta-barrel_core"/>
</dbReference>
<accession>A0A7C2NWF1</accession>
<evidence type="ECO:0000256" key="2">
    <source>
        <dbReference type="ARBA" id="ARBA00013855"/>
    </source>
</evidence>
<organism evidence="7">
    <name type="scientific">Schlesneria paludicola</name>
    <dbReference type="NCBI Taxonomy" id="360056"/>
    <lineage>
        <taxon>Bacteria</taxon>
        <taxon>Pseudomonadati</taxon>
        <taxon>Planctomycetota</taxon>
        <taxon>Planctomycetia</taxon>
        <taxon>Planctomycetales</taxon>
        <taxon>Planctomycetaceae</taxon>
        <taxon>Schlesneria</taxon>
    </lineage>
</organism>
<dbReference type="PANTHER" id="PTHR34138">
    <property type="entry name" value="CELL SHAPE-DETERMINING PROTEIN MREC"/>
    <property type="match status" value="1"/>
</dbReference>
<evidence type="ECO:0000256" key="3">
    <source>
        <dbReference type="ARBA" id="ARBA00022960"/>
    </source>
</evidence>
<name>A0A7C2NWF1_9PLAN</name>
<dbReference type="Gene3D" id="2.40.10.340">
    <property type="entry name" value="Rod shape-determining protein MreC, domain 1"/>
    <property type="match status" value="1"/>
</dbReference>
<evidence type="ECO:0000259" key="6">
    <source>
        <dbReference type="Pfam" id="PF04085"/>
    </source>
</evidence>
<evidence type="ECO:0000256" key="4">
    <source>
        <dbReference type="ARBA" id="ARBA00032089"/>
    </source>
</evidence>
<dbReference type="Pfam" id="PF04085">
    <property type="entry name" value="MreC"/>
    <property type="match status" value="1"/>
</dbReference>
<reference evidence="7" key="1">
    <citation type="journal article" date="2020" name="mSystems">
        <title>Genome- and Community-Level Interaction Insights into Carbon Utilization and Element Cycling Functions of Hydrothermarchaeota in Hydrothermal Sediment.</title>
        <authorList>
            <person name="Zhou Z."/>
            <person name="Liu Y."/>
            <person name="Xu W."/>
            <person name="Pan J."/>
            <person name="Luo Z.H."/>
            <person name="Li M."/>
        </authorList>
    </citation>
    <scope>NUCLEOTIDE SEQUENCE [LARGE SCALE GENOMIC DNA]</scope>
    <source>
        <strain evidence="7">SpSt-339</strain>
    </source>
</reference>
<dbReference type="AlphaFoldDB" id="A0A7C2NWF1"/>
<feature type="domain" description="Rod shape-determining protein MreC beta-barrel core" evidence="6">
    <location>
        <begin position="171"/>
        <end position="309"/>
    </location>
</feature>
<comment type="caution">
    <text evidence="7">The sequence shown here is derived from an EMBL/GenBank/DDBJ whole genome shotgun (WGS) entry which is preliminary data.</text>
</comment>
<evidence type="ECO:0000256" key="1">
    <source>
        <dbReference type="ARBA" id="ARBA00009369"/>
    </source>
</evidence>
<gene>
    <name evidence="7" type="ORF">ENQ76_03765</name>
</gene>
<keyword evidence="5" id="KW-0175">Coiled coil</keyword>
<dbReference type="InterPro" id="IPR042175">
    <property type="entry name" value="Cell/Rod_MreC_2"/>
</dbReference>
<feature type="coiled-coil region" evidence="5">
    <location>
        <begin position="78"/>
        <end position="105"/>
    </location>
</feature>
<protein>
    <recommendedName>
        <fullName evidence="2">Cell shape-determining protein MreC</fullName>
    </recommendedName>
    <alternativeName>
        <fullName evidence="4">Cell shape protein MreC</fullName>
    </alternativeName>
</protein>
<dbReference type="GO" id="GO:0005886">
    <property type="term" value="C:plasma membrane"/>
    <property type="evidence" value="ECO:0007669"/>
    <property type="project" value="TreeGrafter"/>
</dbReference>
<dbReference type="Gene3D" id="2.40.10.350">
    <property type="entry name" value="Rod shape-determining protein MreC, domain 2"/>
    <property type="match status" value="1"/>
</dbReference>
<proteinExistence type="inferred from homology"/>